<evidence type="ECO:0000313" key="2">
    <source>
        <dbReference type="Proteomes" id="UP001163255"/>
    </source>
</evidence>
<gene>
    <name evidence="1" type="ORF">NX720_26390</name>
</gene>
<proteinExistence type="predicted"/>
<sequence length="46" mass="5036">MSHNTYVSYLNSLHNLGAGGANALAESQALNEYFAELYEPFPIVMS</sequence>
<dbReference type="EMBL" id="CP103300">
    <property type="protein sequence ID" value="UYM16282.1"/>
    <property type="molecule type" value="Genomic_DNA"/>
</dbReference>
<dbReference type="Proteomes" id="UP001163255">
    <property type="component" value="Chromosome"/>
</dbReference>
<evidence type="ECO:0000313" key="1">
    <source>
        <dbReference type="EMBL" id="UYM16282.1"/>
    </source>
</evidence>
<name>A0ABY6GU19_9GAMM</name>
<keyword evidence="2" id="KW-1185">Reference proteome</keyword>
<accession>A0ABY6GU19</accession>
<organism evidence="1 2">
    <name type="scientific">Endozoicomonas euniceicola</name>
    <dbReference type="NCBI Taxonomy" id="1234143"/>
    <lineage>
        <taxon>Bacteria</taxon>
        <taxon>Pseudomonadati</taxon>
        <taxon>Pseudomonadota</taxon>
        <taxon>Gammaproteobacteria</taxon>
        <taxon>Oceanospirillales</taxon>
        <taxon>Endozoicomonadaceae</taxon>
        <taxon>Endozoicomonas</taxon>
    </lineage>
</organism>
<protein>
    <submittedName>
        <fullName evidence="1">Uncharacterized protein</fullName>
    </submittedName>
</protein>
<dbReference type="RefSeq" id="WP_262598581.1">
    <property type="nucleotide sequence ID" value="NZ_CP103300.1"/>
</dbReference>
<reference evidence="1" key="1">
    <citation type="submission" date="2022-10" db="EMBL/GenBank/DDBJ databases">
        <title>Completed Genome Sequence of two octocoral isolated bacterium, Endozoicomonas euniceicola EF212T and Endozoicomonas gorgoniicola PS125T.</title>
        <authorList>
            <person name="Chiou Y.-J."/>
            <person name="Chen Y.-H."/>
        </authorList>
    </citation>
    <scope>NUCLEOTIDE SEQUENCE</scope>
    <source>
        <strain evidence="1">EF212</strain>
    </source>
</reference>